<evidence type="ECO:0000256" key="1">
    <source>
        <dbReference type="SAM" id="SignalP"/>
    </source>
</evidence>
<sequence length="406" mass="45750">MALEFALFFLVSLSALSVGLTGMNASDPKRTLFSVTNMTNYLSLKFEERPKLLDITVAVSVDGRIYGLNRTSGHILWSLPSESSESSRKAKECDGSSSRLFAPLVQVDPLSEHASDKEGVLNELYIEPQSGTIYVRHRLGSEADFKRHPLSVPQLVEKGANHFSYNGLVGTKRGKSLLVIDLETGRLRRIIDGDSVQACPWRPEGIWDIHNKENTQNQPLTGLNKEFFSPSDFLVARTDYLLTISHGRCEDNSVSRQCKRSLQQISLSVYGPYDEDWELQIAHAHPPDDTYIQSIPTGETYASKLLYDEHNSIAELWPLWLSLLQNPIVGVFDIIRIQDRLSPIALLQPKMPLRDTHSLSQLDNTLAQPYFGLINGNTSMPFAMSPENFPFVAFRRRSPNSERREE</sequence>
<dbReference type="InParanoid" id="A0A0H2S1Y3"/>
<protein>
    <submittedName>
        <fullName evidence="2">Uncharacterized protein</fullName>
    </submittedName>
</protein>
<feature type="signal peptide" evidence="1">
    <location>
        <begin position="1"/>
        <end position="25"/>
    </location>
</feature>
<reference evidence="2 3" key="1">
    <citation type="submission" date="2015-04" db="EMBL/GenBank/DDBJ databases">
        <title>Complete genome sequence of Schizopora paradoxa KUC8140, a cosmopolitan wood degrader in East Asia.</title>
        <authorList>
            <consortium name="DOE Joint Genome Institute"/>
            <person name="Min B."/>
            <person name="Park H."/>
            <person name="Jang Y."/>
            <person name="Kim J.-J."/>
            <person name="Kim K.H."/>
            <person name="Pangilinan J."/>
            <person name="Lipzen A."/>
            <person name="Riley R."/>
            <person name="Grigoriev I.V."/>
            <person name="Spatafora J.W."/>
            <person name="Choi I.-G."/>
        </authorList>
    </citation>
    <scope>NUCLEOTIDE SEQUENCE [LARGE SCALE GENOMIC DNA]</scope>
    <source>
        <strain evidence="2 3">KUC8140</strain>
    </source>
</reference>
<accession>A0A0H2S1Y3</accession>
<feature type="chain" id="PRO_5005202345" evidence="1">
    <location>
        <begin position="26"/>
        <end position="406"/>
    </location>
</feature>
<gene>
    <name evidence="2" type="ORF">SCHPADRAFT_930247</name>
</gene>
<proteinExistence type="predicted"/>
<keyword evidence="3" id="KW-1185">Reference proteome</keyword>
<dbReference type="AlphaFoldDB" id="A0A0H2S1Y3"/>
<dbReference type="STRING" id="27342.A0A0H2S1Y3"/>
<dbReference type="Proteomes" id="UP000053477">
    <property type="component" value="Unassembled WGS sequence"/>
</dbReference>
<dbReference type="OrthoDB" id="63989at2759"/>
<dbReference type="EMBL" id="KQ086012">
    <property type="protein sequence ID" value="KLO10986.1"/>
    <property type="molecule type" value="Genomic_DNA"/>
</dbReference>
<name>A0A0H2S1Y3_9AGAM</name>
<evidence type="ECO:0000313" key="3">
    <source>
        <dbReference type="Proteomes" id="UP000053477"/>
    </source>
</evidence>
<keyword evidence="1" id="KW-0732">Signal</keyword>
<evidence type="ECO:0000313" key="2">
    <source>
        <dbReference type="EMBL" id="KLO10986.1"/>
    </source>
</evidence>
<organism evidence="2 3">
    <name type="scientific">Schizopora paradoxa</name>
    <dbReference type="NCBI Taxonomy" id="27342"/>
    <lineage>
        <taxon>Eukaryota</taxon>
        <taxon>Fungi</taxon>
        <taxon>Dikarya</taxon>
        <taxon>Basidiomycota</taxon>
        <taxon>Agaricomycotina</taxon>
        <taxon>Agaricomycetes</taxon>
        <taxon>Hymenochaetales</taxon>
        <taxon>Schizoporaceae</taxon>
        <taxon>Schizopora</taxon>
    </lineage>
</organism>